<comment type="subcellular location">
    <subcellularLocation>
        <location evidence="1">Membrane</location>
        <topology evidence="1">Multi-pass membrane protein</topology>
    </subcellularLocation>
</comment>
<comment type="caution">
    <text evidence="7">The sequence shown here is derived from an EMBL/GenBank/DDBJ whole genome shotgun (WGS) entry which is preliminary data.</text>
</comment>
<feature type="transmembrane region" description="Helical" evidence="6">
    <location>
        <begin position="194"/>
        <end position="213"/>
    </location>
</feature>
<feature type="transmembrane region" description="Helical" evidence="6">
    <location>
        <begin position="88"/>
        <end position="108"/>
    </location>
</feature>
<sequence length="411" mass="43293">MTVQHKGEATPAVKKKNFLRYLGPGLITAALMVGPGSVTLSSKIGAIYGAELVWTLVIAVVLMMGYTEMSARIGIAANGTFIGVVKEKMGVGIGAIIGIGAFLVTTSFQAGNAIGTGIAVEAVTGINAKVWIVTLTLLAISLLFFKQFYQLLEKLMLGLVVLMLGTFLITTLIVRPSLHDIFSGFIPTLPEGSIGLVVALFATSFSIVGAVYQSYLVREKGLGLKDAKASGQEAIFGIFLLGIISFLIMITAATVLKPVGIVVDNAVEMGEALRPSFGSYATFIFMLGLFGASFSSLIGNATIGGSLLSDGFGFGKNLKDKKVRMAIIAVMTFGSIVALLFDGAPVNLIIFAQGITIFIVPVIAIVILLMANRKDVMGELKNGLLSNTLGVIGLLVLLYLAFTNFKNIFLT</sequence>
<keyword evidence="3 6" id="KW-0812">Transmembrane</keyword>
<dbReference type="Pfam" id="PF01566">
    <property type="entry name" value="Nramp"/>
    <property type="match status" value="1"/>
</dbReference>
<gene>
    <name evidence="7" type="ORF">GCM10007425_06960</name>
</gene>
<feature type="transmembrane region" description="Helical" evidence="6">
    <location>
        <begin position="157"/>
        <end position="174"/>
    </location>
</feature>
<dbReference type="GO" id="GO:0034755">
    <property type="term" value="P:iron ion transmembrane transport"/>
    <property type="evidence" value="ECO:0007669"/>
    <property type="project" value="TreeGrafter"/>
</dbReference>
<feature type="transmembrane region" description="Helical" evidence="6">
    <location>
        <begin position="383"/>
        <end position="402"/>
    </location>
</feature>
<feature type="transmembrane region" description="Helical" evidence="6">
    <location>
        <begin position="21"/>
        <end position="40"/>
    </location>
</feature>
<evidence type="ECO:0000256" key="6">
    <source>
        <dbReference type="SAM" id="Phobius"/>
    </source>
</evidence>
<keyword evidence="8" id="KW-1185">Reference proteome</keyword>
<evidence type="ECO:0000256" key="2">
    <source>
        <dbReference type="ARBA" id="ARBA00022448"/>
    </source>
</evidence>
<feature type="transmembrane region" description="Helical" evidence="6">
    <location>
        <begin position="46"/>
        <end position="67"/>
    </location>
</feature>
<dbReference type="InterPro" id="IPR001046">
    <property type="entry name" value="NRAMP_fam"/>
</dbReference>
<protein>
    <submittedName>
        <fullName evidence="7">Iron transporter</fullName>
    </submittedName>
</protein>
<evidence type="ECO:0000256" key="1">
    <source>
        <dbReference type="ARBA" id="ARBA00004141"/>
    </source>
</evidence>
<keyword evidence="2" id="KW-0813">Transport</keyword>
<dbReference type="PANTHER" id="PTHR11706">
    <property type="entry name" value="SOLUTE CARRIER PROTEIN FAMILY 11 MEMBER"/>
    <property type="match status" value="1"/>
</dbReference>
<keyword evidence="4 6" id="KW-1133">Transmembrane helix</keyword>
<dbReference type="Gene3D" id="1.20.1740.10">
    <property type="entry name" value="Amino acid/polyamine transporter I"/>
    <property type="match status" value="1"/>
</dbReference>
<dbReference type="EMBL" id="BMJT01000002">
    <property type="protein sequence ID" value="GGG15276.1"/>
    <property type="molecule type" value="Genomic_DNA"/>
</dbReference>
<keyword evidence="5 6" id="KW-0472">Membrane</keyword>
<proteinExistence type="predicted"/>
<dbReference type="GO" id="GO:0005384">
    <property type="term" value="F:manganese ion transmembrane transporter activity"/>
    <property type="evidence" value="ECO:0007669"/>
    <property type="project" value="TreeGrafter"/>
</dbReference>
<feature type="transmembrane region" description="Helical" evidence="6">
    <location>
        <begin position="234"/>
        <end position="257"/>
    </location>
</feature>
<feature type="transmembrane region" description="Helical" evidence="6">
    <location>
        <begin position="347"/>
        <end position="371"/>
    </location>
</feature>
<dbReference type="GO" id="GO:0015086">
    <property type="term" value="F:cadmium ion transmembrane transporter activity"/>
    <property type="evidence" value="ECO:0007669"/>
    <property type="project" value="TreeGrafter"/>
</dbReference>
<evidence type="ECO:0000256" key="4">
    <source>
        <dbReference type="ARBA" id="ARBA00022989"/>
    </source>
</evidence>
<dbReference type="GO" id="GO:0005886">
    <property type="term" value="C:plasma membrane"/>
    <property type="evidence" value="ECO:0007669"/>
    <property type="project" value="TreeGrafter"/>
</dbReference>
<name>A0A917LEC9_9BACI</name>
<feature type="transmembrane region" description="Helical" evidence="6">
    <location>
        <begin position="277"/>
        <end position="303"/>
    </location>
</feature>
<dbReference type="AlphaFoldDB" id="A0A917LEC9"/>
<dbReference type="RefSeq" id="WP_188613626.1">
    <property type="nucleotide sequence ID" value="NZ_BMJT01000002.1"/>
</dbReference>
<evidence type="ECO:0000256" key="5">
    <source>
        <dbReference type="ARBA" id="ARBA00023136"/>
    </source>
</evidence>
<evidence type="ECO:0000313" key="8">
    <source>
        <dbReference type="Proteomes" id="UP000616608"/>
    </source>
</evidence>
<organism evidence="7 8">
    <name type="scientific">Lysinibacillus alkalisoli</name>
    <dbReference type="NCBI Taxonomy" id="1911548"/>
    <lineage>
        <taxon>Bacteria</taxon>
        <taxon>Bacillati</taxon>
        <taxon>Bacillota</taxon>
        <taxon>Bacilli</taxon>
        <taxon>Bacillales</taxon>
        <taxon>Bacillaceae</taxon>
        <taxon>Lysinibacillus</taxon>
    </lineage>
</organism>
<reference evidence="7" key="2">
    <citation type="submission" date="2020-09" db="EMBL/GenBank/DDBJ databases">
        <authorList>
            <person name="Sun Q."/>
            <person name="Zhou Y."/>
        </authorList>
    </citation>
    <scope>NUCLEOTIDE SEQUENCE</scope>
    <source>
        <strain evidence="7">CGMCC 1.15760</strain>
    </source>
</reference>
<evidence type="ECO:0000256" key="3">
    <source>
        <dbReference type="ARBA" id="ARBA00022692"/>
    </source>
</evidence>
<dbReference type="PANTHER" id="PTHR11706:SF33">
    <property type="entry name" value="NATURAL RESISTANCE-ASSOCIATED MACROPHAGE PROTEIN 2"/>
    <property type="match status" value="1"/>
</dbReference>
<evidence type="ECO:0000313" key="7">
    <source>
        <dbReference type="EMBL" id="GGG15276.1"/>
    </source>
</evidence>
<feature type="transmembrane region" description="Helical" evidence="6">
    <location>
        <begin position="128"/>
        <end position="145"/>
    </location>
</feature>
<reference evidence="7" key="1">
    <citation type="journal article" date="2014" name="Int. J. Syst. Evol. Microbiol.">
        <title>Complete genome sequence of Corynebacterium casei LMG S-19264T (=DSM 44701T), isolated from a smear-ripened cheese.</title>
        <authorList>
            <consortium name="US DOE Joint Genome Institute (JGI-PGF)"/>
            <person name="Walter F."/>
            <person name="Albersmeier A."/>
            <person name="Kalinowski J."/>
            <person name="Ruckert C."/>
        </authorList>
    </citation>
    <scope>NUCLEOTIDE SEQUENCE</scope>
    <source>
        <strain evidence="7">CGMCC 1.15760</strain>
    </source>
</reference>
<dbReference type="NCBIfam" id="NF037982">
    <property type="entry name" value="Nramp_1"/>
    <property type="match status" value="1"/>
</dbReference>
<dbReference type="Proteomes" id="UP000616608">
    <property type="component" value="Unassembled WGS sequence"/>
</dbReference>
<accession>A0A917LEC9</accession>
<feature type="transmembrane region" description="Helical" evidence="6">
    <location>
        <begin position="323"/>
        <end position="341"/>
    </location>
</feature>